<organism evidence="1 2">
    <name type="scientific">Tistrella mobilis</name>
    <dbReference type="NCBI Taxonomy" id="171437"/>
    <lineage>
        <taxon>Bacteria</taxon>
        <taxon>Pseudomonadati</taxon>
        <taxon>Pseudomonadota</taxon>
        <taxon>Alphaproteobacteria</taxon>
        <taxon>Geminicoccales</taxon>
        <taxon>Geminicoccaceae</taxon>
        <taxon>Tistrella</taxon>
    </lineage>
</organism>
<evidence type="ECO:0000313" key="1">
    <source>
        <dbReference type="EMBL" id="KYO52069.1"/>
    </source>
</evidence>
<name>A0A162KTQ1_9PROT</name>
<dbReference type="GeneID" id="97240648"/>
<evidence type="ECO:0000313" key="2">
    <source>
        <dbReference type="Proteomes" id="UP000075787"/>
    </source>
</evidence>
<gene>
    <name evidence="1" type="ORF">AUP44_06195</name>
</gene>
<accession>A0A162KTQ1</accession>
<dbReference type="Proteomes" id="UP000075787">
    <property type="component" value="Unassembled WGS sequence"/>
</dbReference>
<reference evidence="1 2" key="1">
    <citation type="submission" date="2015-12" db="EMBL/GenBank/DDBJ databases">
        <title>Genome sequence of Tistrella mobilis MCCC 1A02139.</title>
        <authorList>
            <person name="Lu L."/>
            <person name="Lai Q."/>
            <person name="Shao Z."/>
            <person name="Qian P."/>
        </authorList>
    </citation>
    <scope>NUCLEOTIDE SEQUENCE [LARGE SCALE GENOMIC DNA]</scope>
    <source>
        <strain evidence="1 2">MCCC 1A02139</strain>
    </source>
</reference>
<comment type="caution">
    <text evidence="1">The sequence shown here is derived from an EMBL/GenBank/DDBJ whole genome shotgun (WGS) entry which is preliminary data.</text>
</comment>
<dbReference type="EMBL" id="LPZR01000163">
    <property type="protein sequence ID" value="KYO52069.1"/>
    <property type="molecule type" value="Genomic_DNA"/>
</dbReference>
<dbReference type="AlphaFoldDB" id="A0A162KTQ1"/>
<protein>
    <submittedName>
        <fullName evidence="1">Uncharacterized protein</fullName>
    </submittedName>
</protein>
<dbReference type="RefSeq" id="WP_062764745.1">
    <property type="nucleotide sequence ID" value="NZ_CP121045.1"/>
</dbReference>
<sequence length="60" mass="5861">MALLAVVLIALVGLPVPLGEGAAVAVGGSAAAALYAVKRGGRGHVRLHDGAAQGFVSRNN</sequence>
<proteinExistence type="predicted"/>